<sequence length="76" mass="8664">MASEEGPNHGDLESRQNASPREEEHTKESAAAEKGSKQKGPSFVTHEDVIAMLEKERRAMLKKELSRSYEDWKYVS</sequence>
<feature type="region of interest" description="Disordered" evidence="1">
    <location>
        <begin position="1"/>
        <end position="45"/>
    </location>
</feature>
<dbReference type="AlphaFoldDB" id="A0AAD4Z9S8"/>
<dbReference type="EMBL" id="JAJFAZ020000003">
    <property type="protein sequence ID" value="KAI5338170.1"/>
    <property type="molecule type" value="Genomic_DNA"/>
</dbReference>
<protein>
    <submittedName>
        <fullName evidence="2">Uncharacterized protein</fullName>
    </submittedName>
</protein>
<organism evidence="2 3">
    <name type="scientific">Prunus dulcis</name>
    <name type="common">Almond</name>
    <name type="synonym">Amygdalus dulcis</name>
    <dbReference type="NCBI Taxonomy" id="3755"/>
    <lineage>
        <taxon>Eukaryota</taxon>
        <taxon>Viridiplantae</taxon>
        <taxon>Streptophyta</taxon>
        <taxon>Embryophyta</taxon>
        <taxon>Tracheophyta</taxon>
        <taxon>Spermatophyta</taxon>
        <taxon>Magnoliopsida</taxon>
        <taxon>eudicotyledons</taxon>
        <taxon>Gunneridae</taxon>
        <taxon>Pentapetalae</taxon>
        <taxon>rosids</taxon>
        <taxon>fabids</taxon>
        <taxon>Rosales</taxon>
        <taxon>Rosaceae</taxon>
        <taxon>Amygdaloideae</taxon>
        <taxon>Amygdaleae</taxon>
        <taxon>Prunus</taxon>
    </lineage>
</organism>
<gene>
    <name evidence="2" type="ORF">L3X38_017441</name>
</gene>
<accession>A0AAD4Z9S8</accession>
<evidence type="ECO:0000313" key="2">
    <source>
        <dbReference type="EMBL" id="KAI5338170.1"/>
    </source>
</evidence>
<reference evidence="2 3" key="1">
    <citation type="journal article" date="2022" name="G3 (Bethesda)">
        <title>Whole-genome sequence and methylome profiling of the almond [Prunus dulcis (Mill.) D.A. Webb] cultivar 'Nonpareil'.</title>
        <authorList>
            <person name="D'Amico-Willman K.M."/>
            <person name="Ouma W.Z."/>
            <person name="Meulia T."/>
            <person name="Sideli G.M."/>
            <person name="Gradziel T.M."/>
            <person name="Fresnedo-Ramirez J."/>
        </authorList>
    </citation>
    <scope>NUCLEOTIDE SEQUENCE [LARGE SCALE GENOMIC DNA]</scope>
    <source>
        <strain evidence="2">Clone GOH B32 T37-40</strain>
    </source>
</reference>
<proteinExistence type="predicted"/>
<evidence type="ECO:0000313" key="3">
    <source>
        <dbReference type="Proteomes" id="UP001054821"/>
    </source>
</evidence>
<name>A0AAD4Z9S8_PRUDU</name>
<comment type="caution">
    <text evidence="2">The sequence shown here is derived from an EMBL/GenBank/DDBJ whole genome shotgun (WGS) entry which is preliminary data.</text>
</comment>
<dbReference type="Proteomes" id="UP001054821">
    <property type="component" value="Chromosome 3"/>
</dbReference>
<keyword evidence="3" id="KW-1185">Reference proteome</keyword>
<feature type="compositionally biased region" description="Basic and acidic residues" evidence="1">
    <location>
        <begin position="1"/>
        <end position="36"/>
    </location>
</feature>
<evidence type="ECO:0000256" key="1">
    <source>
        <dbReference type="SAM" id="MobiDB-lite"/>
    </source>
</evidence>